<evidence type="ECO:0000256" key="1">
    <source>
        <dbReference type="SAM" id="MobiDB-lite"/>
    </source>
</evidence>
<evidence type="ECO:0000313" key="3">
    <source>
        <dbReference type="Proteomes" id="UP000305778"/>
    </source>
</evidence>
<gene>
    <name evidence="2" type="ORF">FCI23_26705</name>
</gene>
<dbReference type="EMBL" id="SUMC01000028">
    <property type="protein sequence ID" value="TKA08731.1"/>
    <property type="molecule type" value="Genomic_DNA"/>
</dbReference>
<dbReference type="AlphaFoldDB" id="A0A4U0SKU0"/>
<keyword evidence="3" id="KW-1185">Reference proteome</keyword>
<dbReference type="RefSeq" id="WP_136726473.1">
    <property type="nucleotide sequence ID" value="NZ_SUMC01000028.1"/>
</dbReference>
<organism evidence="2 3">
    <name type="scientific">Actinacidiphila oryziradicis</name>
    <dbReference type="NCBI Taxonomy" id="2571141"/>
    <lineage>
        <taxon>Bacteria</taxon>
        <taxon>Bacillati</taxon>
        <taxon>Actinomycetota</taxon>
        <taxon>Actinomycetes</taxon>
        <taxon>Kitasatosporales</taxon>
        <taxon>Streptomycetaceae</taxon>
        <taxon>Actinacidiphila</taxon>
    </lineage>
</organism>
<protein>
    <submittedName>
        <fullName evidence="2">Uncharacterized protein</fullName>
    </submittedName>
</protein>
<evidence type="ECO:0000313" key="2">
    <source>
        <dbReference type="EMBL" id="TKA08731.1"/>
    </source>
</evidence>
<dbReference type="Proteomes" id="UP000305778">
    <property type="component" value="Unassembled WGS sequence"/>
</dbReference>
<reference evidence="2 3" key="1">
    <citation type="submission" date="2019-04" db="EMBL/GenBank/DDBJ databases">
        <title>Streptomyces oryziradicis sp. nov., a novel actinomycete isolated from rhizosphere soil of rice (Oryza sativa L.).</title>
        <authorList>
            <person name="Li C."/>
        </authorList>
    </citation>
    <scope>NUCLEOTIDE SEQUENCE [LARGE SCALE GENOMIC DNA]</scope>
    <source>
        <strain evidence="2 3">NEAU-C40</strain>
    </source>
</reference>
<feature type="region of interest" description="Disordered" evidence="1">
    <location>
        <begin position="21"/>
        <end position="43"/>
    </location>
</feature>
<sequence length="87" mass="9184">MKSVDLGGLVVSEEVAADRASAAGSCGPARNAVRPALRRSPPGSRPWAYRLLVSQHMAGGTIPEHEIAAVVREVLLPLTAPRRGTHH</sequence>
<name>A0A4U0SKU0_9ACTN</name>
<accession>A0A4U0SKU0</accession>
<comment type="caution">
    <text evidence="2">The sequence shown here is derived from an EMBL/GenBank/DDBJ whole genome shotgun (WGS) entry which is preliminary data.</text>
</comment>
<proteinExistence type="predicted"/>